<comment type="caution">
    <text evidence="4">The sequence shown here is derived from an EMBL/GenBank/DDBJ whole genome shotgun (WGS) entry which is preliminary data.</text>
</comment>
<accession>A0AAV7IUQ3</accession>
<dbReference type="Pfam" id="PF01562">
    <property type="entry name" value="Pep_M12B_propep"/>
    <property type="match status" value="1"/>
</dbReference>
<keyword evidence="1" id="KW-0482">Metalloprotease</keyword>
<evidence type="ECO:0000256" key="2">
    <source>
        <dbReference type="ARBA" id="ARBA00023157"/>
    </source>
</evidence>
<gene>
    <name evidence="4" type="ORF">KQX54_004535</name>
</gene>
<dbReference type="PANTHER" id="PTHR11905">
    <property type="entry name" value="ADAM A DISINTEGRIN AND METALLOPROTEASE DOMAIN"/>
    <property type="match status" value="1"/>
</dbReference>
<evidence type="ECO:0000313" key="4">
    <source>
        <dbReference type="EMBL" id="KAH0560433.1"/>
    </source>
</evidence>
<organism evidence="4 5">
    <name type="scientific">Cotesia glomerata</name>
    <name type="common">Lepidopteran parasitic wasp</name>
    <name type="synonym">Apanteles glomeratus</name>
    <dbReference type="NCBI Taxonomy" id="32391"/>
    <lineage>
        <taxon>Eukaryota</taxon>
        <taxon>Metazoa</taxon>
        <taxon>Ecdysozoa</taxon>
        <taxon>Arthropoda</taxon>
        <taxon>Hexapoda</taxon>
        <taxon>Insecta</taxon>
        <taxon>Pterygota</taxon>
        <taxon>Neoptera</taxon>
        <taxon>Endopterygota</taxon>
        <taxon>Hymenoptera</taxon>
        <taxon>Apocrita</taxon>
        <taxon>Ichneumonoidea</taxon>
        <taxon>Braconidae</taxon>
        <taxon>Microgastrinae</taxon>
        <taxon>Cotesia</taxon>
    </lineage>
</organism>
<feature type="domain" description="Peptidase M12B propeptide" evidence="3">
    <location>
        <begin position="58"/>
        <end position="131"/>
    </location>
</feature>
<evidence type="ECO:0000313" key="5">
    <source>
        <dbReference type="Proteomes" id="UP000826195"/>
    </source>
</evidence>
<evidence type="ECO:0000256" key="1">
    <source>
        <dbReference type="ARBA" id="ARBA00023049"/>
    </source>
</evidence>
<keyword evidence="1" id="KW-0645">Protease</keyword>
<sequence>MEVKIGLPDLDVKGDRENLSWKEDILPKTNTNGDIEYVIPMKLSYNQYEDPPTEATNARRHHSGHFRHFNTQIWDPHPQYEFTAFGEKFLLKLKHDNSFISQNIKVTHTSQNRTKWEHPGHQLGCYYTGVVDGDPKSIVSVSLCHGMSPRYLIGEFPTN</sequence>
<protein>
    <recommendedName>
        <fullName evidence="3">Peptidase M12B propeptide domain-containing protein</fullName>
    </recommendedName>
</protein>
<reference evidence="4 5" key="1">
    <citation type="journal article" date="2021" name="J. Hered.">
        <title>A chromosome-level genome assembly of the parasitoid wasp, Cotesia glomerata (Hymenoptera: Braconidae).</title>
        <authorList>
            <person name="Pinto B.J."/>
            <person name="Weis J.J."/>
            <person name="Gamble T."/>
            <person name="Ode P.J."/>
            <person name="Paul R."/>
            <person name="Zaspel J.M."/>
        </authorList>
    </citation>
    <scope>NUCLEOTIDE SEQUENCE [LARGE SCALE GENOMIC DNA]</scope>
    <source>
        <strain evidence="4">CgM1</strain>
    </source>
</reference>
<evidence type="ECO:0000259" key="3">
    <source>
        <dbReference type="Pfam" id="PF01562"/>
    </source>
</evidence>
<dbReference type="InterPro" id="IPR002870">
    <property type="entry name" value="Peptidase_M12B_N"/>
</dbReference>
<dbReference type="PANTHER" id="PTHR11905:SF159">
    <property type="entry name" value="ADAM METALLOPROTEASE"/>
    <property type="match status" value="1"/>
</dbReference>
<proteinExistence type="predicted"/>
<dbReference type="Proteomes" id="UP000826195">
    <property type="component" value="Unassembled WGS sequence"/>
</dbReference>
<keyword evidence="2" id="KW-1015">Disulfide bond</keyword>
<name>A0AAV7IUQ3_COTGL</name>
<keyword evidence="1" id="KW-0378">Hydrolase</keyword>
<dbReference type="GO" id="GO:0008237">
    <property type="term" value="F:metallopeptidase activity"/>
    <property type="evidence" value="ECO:0007669"/>
    <property type="project" value="UniProtKB-KW"/>
</dbReference>
<keyword evidence="5" id="KW-1185">Reference proteome</keyword>
<dbReference type="EMBL" id="JAHXZJ010000374">
    <property type="protein sequence ID" value="KAH0560433.1"/>
    <property type="molecule type" value="Genomic_DNA"/>
</dbReference>
<dbReference type="AlphaFoldDB" id="A0AAV7IUQ3"/>